<evidence type="ECO:0000313" key="5">
    <source>
        <dbReference type="EMBL" id="RNA15001.1"/>
    </source>
</evidence>
<dbReference type="PANTHER" id="PTHR45947">
    <property type="entry name" value="SULFOQUINOVOSYL TRANSFERASE SQD2"/>
    <property type="match status" value="1"/>
</dbReference>
<sequence>MNLNRATRLKILICTESFHPYTSGIARRFKEIIIRLAKHGHRIHVITGCKGCESLTNEPDTLSRISFSRLFALEFKNSLDCSLPFLLPQYGILKAILDFKPDVIHCVEHSPAATFCASIAICLHIPIVWSSHTNLDYYIPLYIKPFIAPFSLWIYQKLRRTFLNLADYNLTVSSDFAKLLVQNGIKHKVHVWKTGVDSKMFNPAYRSQEMRVRMFNGHYAANKILLVSVGRLSPEKKFEFLLEILNKFPQAFLCIVGGGPYIEHLKPLFPPNQAHFIGFLQGTELASAYASADYFVYASVSETFGQVYLEAMSSGIPIVAAEGKQMKEFFEYGVHGYTWKPDDVDDACQALQKCINNKEALGHNCRQNALNHSWNSAANQIEDIYLKIKKSNEKKFNPKGLFYFLKWFVLQIMILLFMVPFMNVAKPANKPKLTKLNPPIPNFKFCISLLSLFALLGLFINFF</sequence>
<dbReference type="AlphaFoldDB" id="A0A3M7QV77"/>
<dbReference type="GO" id="GO:0016757">
    <property type="term" value="F:glycosyltransferase activity"/>
    <property type="evidence" value="ECO:0007669"/>
    <property type="project" value="UniProtKB-KW"/>
</dbReference>
<dbReference type="Gene3D" id="3.40.50.2000">
    <property type="entry name" value="Glycogen Phosphorylase B"/>
    <property type="match status" value="2"/>
</dbReference>
<dbReference type="Pfam" id="PF00534">
    <property type="entry name" value="Glycos_transf_1"/>
    <property type="match status" value="1"/>
</dbReference>
<dbReference type="InterPro" id="IPR001296">
    <property type="entry name" value="Glyco_trans_1"/>
</dbReference>
<protein>
    <submittedName>
        <fullName evidence="5">Glycosyl transferase</fullName>
    </submittedName>
</protein>
<dbReference type="SUPFAM" id="SSF53756">
    <property type="entry name" value="UDP-Glycosyltransferase/glycogen phosphorylase"/>
    <property type="match status" value="1"/>
</dbReference>
<keyword evidence="6" id="KW-1185">Reference proteome</keyword>
<keyword evidence="2" id="KW-0812">Transmembrane</keyword>
<feature type="transmembrane region" description="Helical" evidence="2">
    <location>
        <begin position="112"/>
        <end position="131"/>
    </location>
</feature>
<dbReference type="Pfam" id="PF13439">
    <property type="entry name" value="Glyco_transf_4"/>
    <property type="match status" value="1"/>
</dbReference>
<keyword evidence="2" id="KW-0472">Membrane</keyword>
<name>A0A3M7QV77_BRAPC</name>
<dbReference type="InterPro" id="IPR050194">
    <property type="entry name" value="Glycosyltransferase_grp1"/>
</dbReference>
<feature type="transmembrane region" description="Helical" evidence="2">
    <location>
        <begin position="137"/>
        <end position="155"/>
    </location>
</feature>
<keyword evidence="1" id="KW-0328">Glycosyltransferase</keyword>
<evidence type="ECO:0000259" key="3">
    <source>
        <dbReference type="Pfam" id="PF00534"/>
    </source>
</evidence>
<dbReference type="InterPro" id="IPR028098">
    <property type="entry name" value="Glyco_trans_4-like_N"/>
</dbReference>
<organism evidence="5 6">
    <name type="scientific">Brachionus plicatilis</name>
    <name type="common">Marine rotifer</name>
    <name type="synonym">Brachionus muelleri</name>
    <dbReference type="NCBI Taxonomy" id="10195"/>
    <lineage>
        <taxon>Eukaryota</taxon>
        <taxon>Metazoa</taxon>
        <taxon>Spiralia</taxon>
        <taxon>Gnathifera</taxon>
        <taxon>Rotifera</taxon>
        <taxon>Eurotatoria</taxon>
        <taxon>Monogononta</taxon>
        <taxon>Pseudotrocha</taxon>
        <taxon>Ploima</taxon>
        <taxon>Brachionidae</taxon>
        <taxon>Brachionus</taxon>
    </lineage>
</organism>
<gene>
    <name evidence="5" type="ORF">BpHYR1_013447</name>
</gene>
<feature type="domain" description="Glycosyltransferase subfamily 4-like N-terminal" evidence="4">
    <location>
        <begin position="23"/>
        <end position="197"/>
    </location>
</feature>
<evidence type="ECO:0000256" key="2">
    <source>
        <dbReference type="SAM" id="Phobius"/>
    </source>
</evidence>
<dbReference type="PANTHER" id="PTHR45947:SF3">
    <property type="entry name" value="SULFOQUINOVOSYL TRANSFERASE SQD2"/>
    <property type="match status" value="1"/>
</dbReference>
<evidence type="ECO:0000259" key="4">
    <source>
        <dbReference type="Pfam" id="PF13439"/>
    </source>
</evidence>
<dbReference type="Proteomes" id="UP000276133">
    <property type="component" value="Unassembled WGS sequence"/>
</dbReference>
<proteinExistence type="predicted"/>
<accession>A0A3M7QV77</accession>
<keyword evidence="5" id="KW-0808">Transferase</keyword>
<feature type="transmembrane region" description="Helical" evidence="2">
    <location>
        <begin position="400"/>
        <end position="422"/>
    </location>
</feature>
<keyword evidence="2" id="KW-1133">Transmembrane helix</keyword>
<evidence type="ECO:0000256" key="1">
    <source>
        <dbReference type="ARBA" id="ARBA00022676"/>
    </source>
</evidence>
<comment type="caution">
    <text evidence="5">The sequence shown here is derived from an EMBL/GenBank/DDBJ whole genome shotgun (WGS) entry which is preliminary data.</text>
</comment>
<reference evidence="5 6" key="1">
    <citation type="journal article" date="2018" name="Sci. Rep.">
        <title>Genomic signatures of local adaptation to the degree of environmental predictability in rotifers.</title>
        <authorList>
            <person name="Franch-Gras L."/>
            <person name="Hahn C."/>
            <person name="Garcia-Roger E.M."/>
            <person name="Carmona M.J."/>
            <person name="Serra M."/>
            <person name="Gomez A."/>
        </authorList>
    </citation>
    <scope>NUCLEOTIDE SEQUENCE [LARGE SCALE GENOMIC DNA]</scope>
    <source>
        <strain evidence="5">HYR1</strain>
    </source>
</reference>
<evidence type="ECO:0000313" key="6">
    <source>
        <dbReference type="Proteomes" id="UP000276133"/>
    </source>
</evidence>
<dbReference type="OrthoDB" id="443318at2759"/>
<dbReference type="EMBL" id="REGN01005062">
    <property type="protein sequence ID" value="RNA15001.1"/>
    <property type="molecule type" value="Genomic_DNA"/>
</dbReference>
<dbReference type="STRING" id="10195.A0A3M7QV77"/>
<feature type="domain" description="Glycosyl transferase family 1" evidence="3">
    <location>
        <begin position="222"/>
        <end position="369"/>
    </location>
</feature>
<feature type="transmembrane region" description="Helical" evidence="2">
    <location>
        <begin position="442"/>
        <end position="462"/>
    </location>
</feature>